<dbReference type="RefSeq" id="WP_379864282.1">
    <property type="nucleotide sequence ID" value="NZ_JBHTBW010000019.1"/>
</dbReference>
<dbReference type="EMBL" id="JBHTBW010000019">
    <property type="protein sequence ID" value="MFC7441004.1"/>
    <property type="molecule type" value="Genomic_DNA"/>
</dbReference>
<gene>
    <name evidence="1" type="ORF">ACFQNG_07535</name>
</gene>
<accession>A0ABW2RJ12</accession>
<protein>
    <submittedName>
        <fullName evidence="1">Uncharacterized protein</fullName>
    </submittedName>
</protein>
<name>A0ABW2RJ12_9BACL</name>
<proteinExistence type="predicted"/>
<evidence type="ECO:0000313" key="1">
    <source>
        <dbReference type="EMBL" id="MFC7441004.1"/>
    </source>
</evidence>
<sequence length="40" mass="4788">MDDKIYADRNEAEKSVTKLMETDKRMKAYRIKEVTILPKQ</sequence>
<keyword evidence="2" id="KW-1185">Reference proteome</keyword>
<reference evidence="2" key="1">
    <citation type="journal article" date="2019" name="Int. J. Syst. Evol. Microbiol.">
        <title>The Global Catalogue of Microorganisms (GCM) 10K type strain sequencing project: providing services to taxonomists for standard genome sequencing and annotation.</title>
        <authorList>
            <consortium name="The Broad Institute Genomics Platform"/>
            <consortium name="The Broad Institute Genome Sequencing Center for Infectious Disease"/>
            <person name="Wu L."/>
            <person name="Ma J."/>
        </authorList>
    </citation>
    <scope>NUCLEOTIDE SEQUENCE [LARGE SCALE GENOMIC DNA]</scope>
    <source>
        <strain evidence="2">CGMCC 1.12942</strain>
    </source>
</reference>
<evidence type="ECO:0000313" key="2">
    <source>
        <dbReference type="Proteomes" id="UP001596500"/>
    </source>
</evidence>
<dbReference type="Proteomes" id="UP001596500">
    <property type="component" value="Unassembled WGS sequence"/>
</dbReference>
<organism evidence="1 2">
    <name type="scientific">Laceyella putida</name>
    <dbReference type="NCBI Taxonomy" id="110101"/>
    <lineage>
        <taxon>Bacteria</taxon>
        <taxon>Bacillati</taxon>
        <taxon>Bacillota</taxon>
        <taxon>Bacilli</taxon>
        <taxon>Bacillales</taxon>
        <taxon>Thermoactinomycetaceae</taxon>
        <taxon>Laceyella</taxon>
    </lineage>
</organism>
<comment type="caution">
    <text evidence="1">The sequence shown here is derived from an EMBL/GenBank/DDBJ whole genome shotgun (WGS) entry which is preliminary data.</text>
</comment>